<evidence type="ECO:0000256" key="1">
    <source>
        <dbReference type="SAM" id="MobiDB-lite"/>
    </source>
</evidence>
<feature type="compositionally biased region" description="Low complexity" evidence="1">
    <location>
        <begin position="56"/>
        <end position="76"/>
    </location>
</feature>
<feature type="compositionally biased region" description="Basic and acidic residues" evidence="1">
    <location>
        <begin position="328"/>
        <end position="346"/>
    </location>
</feature>
<feature type="compositionally biased region" description="Basic and acidic residues" evidence="1">
    <location>
        <begin position="287"/>
        <end position="296"/>
    </location>
</feature>
<dbReference type="Proteomes" id="UP000012065">
    <property type="component" value="Unassembled WGS sequence"/>
</dbReference>
<feature type="region of interest" description="Disordered" evidence="1">
    <location>
        <begin position="1"/>
        <end position="155"/>
    </location>
</feature>
<organism evidence="2 3">
    <name type="scientific">Thanatephorus cucumeris (strain AG1-IB / isolate 7/3/14)</name>
    <name type="common">Lettuce bottom rot fungus</name>
    <name type="synonym">Rhizoctonia solani</name>
    <dbReference type="NCBI Taxonomy" id="1108050"/>
    <lineage>
        <taxon>Eukaryota</taxon>
        <taxon>Fungi</taxon>
        <taxon>Dikarya</taxon>
        <taxon>Basidiomycota</taxon>
        <taxon>Agaricomycotina</taxon>
        <taxon>Agaricomycetes</taxon>
        <taxon>Cantharellales</taxon>
        <taxon>Ceratobasidiaceae</taxon>
        <taxon>Rhizoctonia</taxon>
        <taxon>Rhizoctonia solani AG-1</taxon>
    </lineage>
</organism>
<feature type="region of interest" description="Disordered" evidence="1">
    <location>
        <begin position="230"/>
        <end position="550"/>
    </location>
</feature>
<proteinExistence type="predicted"/>
<name>M5C3G7_THACB</name>
<comment type="caution">
    <text evidence="2">The sequence shown here is derived from an EMBL/GenBank/DDBJ whole genome shotgun (WGS) entry which is preliminary data.</text>
</comment>
<feature type="compositionally biased region" description="Pro residues" evidence="1">
    <location>
        <begin position="102"/>
        <end position="114"/>
    </location>
</feature>
<feature type="compositionally biased region" description="Low complexity" evidence="1">
    <location>
        <begin position="230"/>
        <end position="260"/>
    </location>
</feature>
<feature type="compositionally biased region" description="Polar residues" evidence="1">
    <location>
        <begin position="141"/>
        <end position="154"/>
    </location>
</feature>
<reference evidence="2 3" key="1">
    <citation type="journal article" date="2013" name="J. Biotechnol.">
        <title>Establishment and interpretation of the genome sequence of the phytopathogenic fungus Rhizoctonia solani AG1-IB isolate 7/3/14.</title>
        <authorList>
            <person name="Wibberg D.W."/>
            <person name="Jelonek L.J."/>
            <person name="Rupp O.R."/>
            <person name="Hennig M.H."/>
            <person name="Eikmeyer F.E."/>
            <person name="Goesmann A.G."/>
            <person name="Hartmann A.H."/>
            <person name="Borriss R.B."/>
            <person name="Grosch R.G."/>
            <person name="Puehler A.P."/>
            <person name="Schlueter A.S."/>
        </authorList>
    </citation>
    <scope>NUCLEOTIDE SEQUENCE [LARGE SCALE GENOMIC DNA]</scope>
    <source>
        <strain evidence="3">AG1-IB / isolate 7/3/14</strain>
    </source>
</reference>
<feature type="compositionally biased region" description="Pro residues" evidence="1">
    <location>
        <begin position="271"/>
        <end position="284"/>
    </location>
</feature>
<dbReference type="EMBL" id="CAOJ01006463">
    <property type="protein sequence ID" value="CCO30437.1"/>
    <property type="molecule type" value="Genomic_DNA"/>
</dbReference>
<feature type="compositionally biased region" description="Low complexity" evidence="1">
    <location>
        <begin position="1"/>
        <end position="21"/>
    </location>
</feature>
<dbReference type="AlphaFoldDB" id="M5C3G7"/>
<feature type="compositionally biased region" description="Low complexity" evidence="1">
    <location>
        <begin position="446"/>
        <end position="458"/>
    </location>
</feature>
<sequence>MRVESTTTTSVSIGSSVGRSSYETKPVLLSPPISPEDLASLPRQRNKIIHQIQHRASPTDSSSSTTTTALSQTAAAPDLSIYRPSTPDTVRVKPEIASPSPSLGPSPSPSPSPSDDPDATLQPSKHYRSPQYAASEHLTEQKPNQAPDTPSSPTARALRSLGLTRADLAQHAQRMKSFLGAGGRRGFPSAAELASLNVKPEPTDSDMVLTQSSTSSICRQASVVSYTSSAYTTTTTDISRASSTYPNPPSTSTSFDTTPSRQRRTARGRPVLPPLPPSSPPPMLSPIKRDGREKGKGSFWGIREGDEDMFANGGFVRRNSAAKKRKKEPTPAREEPETRPAPEPMKRARTNTAPVPPSYIYEPPHYPPLPGASRQGVTKASAAASSTGQPPKRTRAAPATSANKKPYRSPVGDHVPSSSPARAESGKRGQRQEYQGDPPELTPNMSSSPDIPASSPISSSPPPQSTDGGSAERPAVPEYSTKSGLMDMVINNSAKKRKVSGSSTNPNRLGALGNGSPVMKRRPNGSEVGGTTDHLPRIDVEPPRIPNTAH</sequence>
<feature type="compositionally biased region" description="Polar residues" evidence="1">
    <location>
        <begin position="375"/>
        <end position="389"/>
    </location>
</feature>
<gene>
    <name evidence="2" type="ORF">BN14_04466</name>
</gene>
<evidence type="ECO:0000313" key="2">
    <source>
        <dbReference type="EMBL" id="CCO30437.1"/>
    </source>
</evidence>
<evidence type="ECO:0000313" key="3">
    <source>
        <dbReference type="Proteomes" id="UP000012065"/>
    </source>
</evidence>
<protein>
    <submittedName>
        <fullName evidence="2">Uncharacterized protein</fullName>
    </submittedName>
</protein>
<dbReference type="HOGENOM" id="CLU_495383_0_0_1"/>
<accession>M5C3G7</accession>